<reference evidence="2" key="1">
    <citation type="journal article" date="2014" name="Int. J. Syst. Evol. Microbiol.">
        <title>Complete genome sequence of Corynebacterium casei LMG S-19264T (=DSM 44701T), isolated from a smear-ripened cheese.</title>
        <authorList>
            <consortium name="US DOE Joint Genome Institute (JGI-PGF)"/>
            <person name="Walter F."/>
            <person name="Albersmeier A."/>
            <person name="Kalinowski J."/>
            <person name="Ruckert C."/>
        </authorList>
    </citation>
    <scope>NUCLEOTIDE SEQUENCE</scope>
    <source>
        <strain evidence="2">JCM 5016</strain>
    </source>
</reference>
<feature type="compositionally biased region" description="Basic and acidic residues" evidence="1">
    <location>
        <begin position="54"/>
        <end position="70"/>
    </location>
</feature>
<comment type="caution">
    <text evidence="2">The sequence shown here is derived from an EMBL/GenBank/DDBJ whole genome shotgun (WGS) entry which is preliminary data.</text>
</comment>
<accession>A0A918VDS6</accession>
<keyword evidence="3" id="KW-1185">Reference proteome</keyword>
<evidence type="ECO:0000313" key="3">
    <source>
        <dbReference type="Proteomes" id="UP000623010"/>
    </source>
</evidence>
<dbReference type="EMBL" id="BMWH01000011">
    <property type="protein sequence ID" value="GGZ90665.1"/>
    <property type="molecule type" value="Genomic_DNA"/>
</dbReference>
<gene>
    <name evidence="2" type="ORF">GCM10010389_31290</name>
</gene>
<evidence type="ECO:0000313" key="2">
    <source>
        <dbReference type="EMBL" id="GGZ90665.1"/>
    </source>
</evidence>
<dbReference type="AlphaFoldDB" id="A0A918VDS6"/>
<name>A0A918VDS6_9ACTN</name>
<dbReference type="Proteomes" id="UP000623010">
    <property type="component" value="Unassembled WGS sequence"/>
</dbReference>
<proteinExistence type="predicted"/>
<sequence length="70" mass="7654">MPVHFRASQPRRLLFRRPAASATGRSADKWRATAAGIPNGTVLPGSGRAAGGLADHRTTRFQRRERNADE</sequence>
<protein>
    <submittedName>
        <fullName evidence="2">Uncharacterized protein</fullName>
    </submittedName>
</protein>
<evidence type="ECO:0000256" key="1">
    <source>
        <dbReference type="SAM" id="MobiDB-lite"/>
    </source>
</evidence>
<reference evidence="2" key="2">
    <citation type="submission" date="2020-09" db="EMBL/GenBank/DDBJ databases">
        <authorList>
            <person name="Sun Q."/>
            <person name="Ohkuma M."/>
        </authorList>
    </citation>
    <scope>NUCLEOTIDE SEQUENCE</scope>
    <source>
        <strain evidence="2">JCM 5016</strain>
    </source>
</reference>
<organism evidence="2 3">
    <name type="scientific">Streptomyces echinoruber</name>
    <dbReference type="NCBI Taxonomy" id="68898"/>
    <lineage>
        <taxon>Bacteria</taxon>
        <taxon>Bacillati</taxon>
        <taxon>Actinomycetota</taxon>
        <taxon>Actinomycetes</taxon>
        <taxon>Kitasatosporales</taxon>
        <taxon>Streptomycetaceae</taxon>
        <taxon>Streptomyces</taxon>
    </lineage>
</organism>
<feature type="region of interest" description="Disordered" evidence="1">
    <location>
        <begin position="36"/>
        <end position="70"/>
    </location>
</feature>